<evidence type="ECO:0000313" key="1">
    <source>
        <dbReference type="EMBL" id="GEO18856.1"/>
    </source>
</evidence>
<sequence length="44" mass="4944">MNMARHICEHIKKARIKQAVRAPKVTNVHTGKKTIDVVPDPSHS</sequence>
<evidence type="ECO:0000313" key="2">
    <source>
        <dbReference type="Proteomes" id="UP000321085"/>
    </source>
</evidence>
<reference evidence="1 2" key="1">
    <citation type="submission" date="2019-07" db="EMBL/GenBank/DDBJ databases">
        <title>Whole genome shotgun sequence of Microvirga aerophila NBRC 106136.</title>
        <authorList>
            <person name="Hosoyama A."/>
            <person name="Uohara A."/>
            <person name="Ohji S."/>
            <person name="Ichikawa N."/>
        </authorList>
    </citation>
    <scope>NUCLEOTIDE SEQUENCE [LARGE SCALE GENOMIC DNA]</scope>
    <source>
        <strain evidence="1 2">NBRC 106136</strain>
    </source>
</reference>
<gene>
    <name evidence="1" type="ORF">MAE02_65520</name>
</gene>
<organism evidence="1 2">
    <name type="scientific">Microvirga aerophila</name>
    <dbReference type="NCBI Taxonomy" id="670291"/>
    <lineage>
        <taxon>Bacteria</taxon>
        <taxon>Pseudomonadati</taxon>
        <taxon>Pseudomonadota</taxon>
        <taxon>Alphaproteobacteria</taxon>
        <taxon>Hyphomicrobiales</taxon>
        <taxon>Methylobacteriaceae</taxon>
        <taxon>Microvirga</taxon>
    </lineage>
</organism>
<name>A0A512C3R7_9HYPH</name>
<dbReference type="EMBL" id="BJYU01000259">
    <property type="protein sequence ID" value="GEO18856.1"/>
    <property type="molecule type" value="Genomic_DNA"/>
</dbReference>
<protein>
    <submittedName>
        <fullName evidence="1">Uncharacterized protein</fullName>
    </submittedName>
</protein>
<dbReference type="Proteomes" id="UP000321085">
    <property type="component" value="Unassembled WGS sequence"/>
</dbReference>
<dbReference type="AlphaFoldDB" id="A0A512C3R7"/>
<comment type="caution">
    <text evidence="1">The sequence shown here is derived from an EMBL/GenBank/DDBJ whole genome shotgun (WGS) entry which is preliminary data.</text>
</comment>
<accession>A0A512C3R7</accession>
<proteinExistence type="predicted"/>
<keyword evidence="2" id="KW-1185">Reference proteome</keyword>